<dbReference type="STRING" id="200361.A0A453DSN7"/>
<reference evidence="3" key="2">
    <citation type="journal article" date="2017" name="Nat. Plants">
        <title>The Aegilops tauschii genome reveals multiple impacts of transposons.</title>
        <authorList>
            <person name="Zhao G."/>
            <person name="Zou C."/>
            <person name="Li K."/>
            <person name="Wang K."/>
            <person name="Li T."/>
            <person name="Gao L."/>
            <person name="Zhang X."/>
            <person name="Wang H."/>
            <person name="Yang Z."/>
            <person name="Liu X."/>
            <person name="Jiang W."/>
            <person name="Mao L."/>
            <person name="Kong X."/>
            <person name="Jiao Y."/>
            <person name="Jia J."/>
        </authorList>
    </citation>
    <scope>NUCLEOTIDE SEQUENCE [LARGE SCALE GENOMIC DNA]</scope>
    <source>
        <strain evidence="3">cv. AL8/78</strain>
    </source>
</reference>
<dbReference type="Gramene" id="AET3Gv20064600.11">
    <property type="protein sequence ID" value="AET3Gv20064600.11"/>
    <property type="gene ID" value="AET3Gv20064600"/>
</dbReference>
<dbReference type="Gramene" id="AET3Gv20064600.12">
    <property type="protein sequence ID" value="AET3Gv20064600.12"/>
    <property type="gene ID" value="AET3Gv20064600"/>
</dbReference>
<organism evidence="2 3">
    <name type="scientific">Aegilops tauschii subsp. strangulata</name>
    <name type="common">Goatgrass</name>
    <dbReference type="NCBI Taxonomy" id="200361"/>
    <lineage>
        <taxon>Eukaryota</taxon>
        <taxon>Viridiplantae</taxon>
        <taxon>Streptophyta</taxon>
        <taxon>Embryophyta</taxon>
        <taxon>Tracheophyta</taxon>
        <taxon>Spermatophyta</taxon>
        <taxon>Magnoliopsida</taxon>
        <taxon>Liliopsida</taxon>
        <taxon>Poales</taxon>
        <taxon>Poaceae</taxon>
        <taxon>BOP clade</taxon>
        <taxon>Pooideae</taxon>
        <taxon>Triticodae</taxon>
        <taxon>Triticeae</taxon>
        <taxon>Triticinae</taxon>
        <taxon>Aegilops</taxon>
    </lineage>
</organism>
<dbReference type="EnsemblPlants" id="AET3Gv20064600.11">
    <property type="protein sequence ID" value="AET3Gv20064600.11"/>
    <property type="gene ID" value="AET3Gv20064600"/>
</dbReference>
<name>A0A453DSN7_AEGTS</name>
<sequence length="154" mass="17664">HRDERETRRVRRPRRRARLLARPASSRGPSPPSASPEPAPHSSVLIRAGLLRLPREVRADLSSTERLCRLISSRSRRFRAPCRDVVLYALGVRACGADAVDDKELHLVHHRDGQRHIKVPRPFPPSPDLIPSRFCANWLRRLGFPNRIDSGRWN</sequence>
<evidence type="ECO:0000313" key="3">
    <source>
        <dbReference type="Proteomes" id="UP000015105"/>
    </source>
</evidence>
<evidence type="ECO:0000256" key="1">
    <source>
        <dbReference type="SAM" id="MobiDB-lite"/>
    </source>
</evidence>
<dbReference type="AlphaFoldDB" id="A0A453DSN7"/>
<reference evidence="3" key="1">
    <citation type="journal article" date="2014" name="Science">
        <title>Ancient hybridizations among the ancestral genomes of bread wheat.</title>
        <authorList>
            <consortium name="International Wheat Genome Sequencing Consortium,"/>
            <person name="Marcussen T."/>
            <person name="Sandve S.R."/>
            <person name="Heier L."/>
            <person name="Spannagl M."/>
            <person name="Pfeifer M."/>
            <person name="Jakobsen K.S."/>
            <person name="Wulff B.B."/>
            <person name="Steuernagel B."/>
            <person name="Mayer K.F."/>
            <person name="Olsen O.A."/>
        </authorList>
    </citation>
    <scope>NUCLEOTIDE SEQUENCE [LARGE SCALE GENOMIC DNA]</scope>
    <source>
        <strain evidence="3">cv. AL8/78</strain>
    </source>
</reference>
<reference evidence="2" key="5">
    <citation type="journal article" date="2021" name="G3 (Bethesda)">
        <title>Aegilops tauschii genome assembly Aet v5.0 features greater sequence contiguity and improved annotation.</title>
        <authorList>
            <person name="Wang L."/>
            <person name="Zhu T."/>
            <person name="Rodriguez J.C."/>
            <person name="Deal K.R."/>
            <person name="Dubcovsky J."/>
            <person name="McGuire P.E."/>
            <person name="Lux T."/>
            <person name="Spannagl M."/>
            <person name="Mayer K.F.X."/>
            <person name="Baldrich P."/>
            <person name="Meyers B.C."/>
            <person name="Huo N."/>
            <person name="Gu Y.Q."/>
            <person name="Zhou H."/>
            <person name="Devos K.M."/>
            <person name="Bennetzen J.L."/>
            <person name="Unver T."/>
            <person name="Budak H."/>
            <person name="Gulick P.J."/>
            <person name="Galiba G."/>
            <person name="Kalapos B."/>
            <person name="Nelson D.R."/>
            <person name="Li P."/>
            <person name="You F.M."/>
            <person name="Luo M.C."/>
            <person name="Dvorak J."/>
        </authorList>
    </citation>
    <scope>NUCLEOTIDE SEQUENCE [LARGE SCALE GENOMIC DNA]</scope>
    <source>
        <strain evidence="2">cv. AL8/78</strain>
    </source>
</reference>
<reference evidence="2" key="4">
    <citation type="submission" date="2019-03" db="UniProtKB">
        <authorList>
            <consortium name="EnsemblPlants"/>
        </authorList>
    </citation>
    <scope>IDENTIFICATION</scope>
</reference>
<evidence type="ECO:0000313" key="2">
    <source>
        <dbReference type="EnsemblPlants" id="AET3Gv20064600.12"/>
    </source>
</evidence>
<protein>
    <submittedName>
        <fullName evidence="2">Uncharacterized protein</fullName>
    </submittedName>
</protein>
<dbReference type="Proteomes" id="UP000015105">
    <property type="component" value="Chromosome 3D"/>
</dbReference>
<feature type="region of interest" description="Disordered" evidence="1">
    <location>
        <begin position="1"/>
        <end position="41"/>
    </location>
</feature>
<proteinExistence type="predicted"/>
<feature type="compositionally biased region" description="Basic residues" evidence="1">
    <location>
        <begin position="8"/>
        <end position="19"/>
    </location>
</feature>
<keyword evidence="3" id="KW-1185">Reference proteome</keyword>
<reference evidence="2" key="3">
    <citation type="journal article" date="2017" name="Nature">
        <title>Genome sequence of the progenitor of the wheat D genome Aegilops tauschii.</title>
        <authorList>
            <person name="Luo M.C."/>
            <person name="Gu Y.Q."/>
            <person name="Puiu D."/>
            <person name="Wang H."/>
            <person name="Twardziok S.O."/>
            <person name="Deal K.R."/>
            <person name="Huo N."/>
            <person name="Zhu T."/>
            <person name="Wang L."/>
            <person name="Wang Y."/>
            <person name="McGuire P.E."/>
            <person name="Liu S."/>
            <person name="Long H."/>
            <person name="Ramasamy R.K."/>
            <person name="Rodriguez J.C."/>
            <person name="Van S.L."/>
            <person name="Yuan L."/>
            <person name="Wang Z."/>
            <person name="Xia Z."/>
            <person name="Xiao L."/>
            <person name="Anderson O.D."/>
            <person name="Ouyang S."/>
            <person name="Liang Y."/>
            <person name="Zimin A.V."/>
            <person name="Pertea G."/>
            <person name="Qi P."/>
            <person name="Bennetzen J.L."/>
            <person name="Dai X."/>
            <person name="Dawson M.W."/>
            <person name="Muller H.G."/>
            <person name="Kugler K."/>
            <person name="Rivarola-Duarte L."/>
            <person name="Spannagl M."/>
            <person name="Mayer K.F.X."/>
            <person name="Lu F.H."/>
            <person name="Bevan M.W."/>
            <person name="Leroy P."/>
            <person name="Li P."/>
            <person name="You F.M."/>
            <person name="Sun Q."/>
            <person name="Liu Z."/>
            <person name="Lyons E."/>
            <person name="Wicker T."/>
            <person name="Salzberg S.L."/>
            <person name="Devos K.M."/>
            <person name="Dvorak J."/>
        </authorList>
    </citation>
    <scope>NUCLEOTIDE SEQUENCE [LARGE SCALE GENOMIC DNA]</scope>
    <source>
        <strain evidence="2">cv. AL8/78</strain>
    </source>
</reference>
<accession>A0A453DSN7</accession>
<feature type="compositionally biased region" description="Pro residues" evidence="1">
    <location>
        <begin position="29"/>
        <end position="39"/>
    </location>
</feature>
<dbReference type="EnsemblPlants" id="AET3Gv20064600.12">
    <property type="protein sequence ID" value="AET3Gv20064600.12"/>
    <property type="gene ID" value="AET3Gv20064600"/>
</dbReference>